<dbReference type="Proteomes" id="UP000239366">
    <property type="component" value="Unassembled WGS sequence"/>
</dbReference>
<dbReference type="InterPro" id="IPR036890">
    <property type="entry name" value="HATPase_C_sf"/>
</dbReference>
<keyword evidence="1" id="KW-0472">Membrane</keyword>
<keyword evidence="3" id="KW-0808">Transferase</keyword>
<name>A0A2S7T478_9FLAO</name>
<evidence type="ECO:0000256" key="1">
    <source>
        <dbReference type="SAM" id="Phobius"/>
    </source>
</evidence>
<feature type="transmembrane region" description="Helical" evidence="1">
    <location>
        <begin position="37"/>
        <end position="57"/>
    </location>
</feature>
<dbReference type="GO" id="GO:0000155">
    <property type="term" value="F:phosphorelay sensor kinase activity"/>
    <property type="evidence" value="ECO:0007669"/>
    <property type="project" value="InterPro"/>
</dbReference>
<feature type="transmembrane region" description="Helical" evidence="1">
    <location>
        <begin position="12"/>
        <end position="31"/>
    </location>
</feature>
<sequence>MRITPQTQTRAFWILQIGGWSFLNLFSALALKGMSTSFVLFTSIAGTLIGIGATTPLRYFLKRKVNFKNPQIEDFVRASIYVIGAVALYALLNFLIGFTYGKLGPEISEKELIFFKSYNSVFLLIFSSLLTVAMWAICYLVIKLLINANQARIERLEMNDTLKEAQLNTLKGQINPHFMFNSLNNIRGLMLEDVDRARDMLTKLSEMLRYSLTSNSQNGITVEQELDMVRNYIELSKIQFEDRLTYEESVGKDSKGVQIPPMVIQLLVENGVKHGLGNLKEGGRIHLSVTKKDQDLHIEVRNTGKLQIAKDSTQLGLKNIRQRLKLLYGNKAQFELKEESDEVVARIDIPVL</sequence>
<reference evidence="4" key="1">
    <citation type="submission" date="2016-11" db="EMBL/GenBank/DDBJ databases">
        <title>Trade-off between light-utilization and light-protection in marine flavobacteria.</title>
        <authorList>
            <person name="Kumagai Y."/>
            <person name="Yoshizawa S."/>
            <person name="Kogure K."/>
        </authorList>
    </citation>
    <scope>NUCLEOTIDE SEQUENCE [LARGE SCALE GENOMIC DNA]</scope>
    <source>
        <strain evidence="4">SG-18</strain>
    </source>
</reference>
<dbReference type="Gene3D" id="3.30.565.10">
    <property type="entry name" value="Histidine kinase-like ATPase, C-terminal domain"/>
    <property type="match status" value="1"/>
</dbReference>
<dbReference type="AlphaFoldDB" id="A0A2S7T478"/>
<evidence type="ECO:0000313" key="3">
    <source>
        <dbReference type="EMBL" id="PQJ14398.1"/>
    </source>
</evidence>
<organism evidence="3 4">
    <name type="scientific">Aureicoccus marinus</name>
    <dbReference type="NCBI Taxonomy" id="754435"/>
    <lineage>
        <taxon>Bacteria</taxon>
        <taxon>Pseudomonadati</taxon>
        <taxon>Bacteroidota</taxon>
        <taxon>Flavobacteriia</taxon>
        <taxon>Flavobacteriales</taxon>
        <taxon>Flavobacteriaceae</taxon>
        <taxon>Aureicoccus</taxon>
    </lineage>
</organism>
<dbReference type="Pfam" id="PF06580">
    <property type="entry name" value="His_kinase"/>
    <property type="match status" value="1"/>
</dbReference>
<dbReference type="InterPro" id="IPR010559">
    <property type="entry name" value="Sig_transdc_His_kin_internal"/>
</dbReference>
<dbReference type="SUPFAM" id="SSF55874">
    <property type="entry name" value="ATPase domain of HSP90 chaperone/DNA topoisomerase II/histidine kinase"/>
    <property type="match status" value="1"/>
</dbReference>
<dbReference type="OrthoDB" id="9809908at2"/>
<keyword evidence="1" id="KW-0812">Transmembrane</keyword>
<protein>
    <submittedName>
        <fullName evidence="3">Histidine kinase</fullName>
    </submittedName>
</protein>
<dbReference type="GO" id="GO:0016020">
    <property type="term" value="C:membrane"/>
    <property type="evidence" value="ECO:0007669"/>
    <property type="project" value="InterPro"/>
</dbReference>
<comment type="caution">
    <text evidence="3">The sequence shown here is derived from an EMBL/GenBank/DDBJ whole genome shotgun (WGS) entry which is preliminary data.</text>
</comment>
<evidence type="ECO:0000259" key="2">
    <source>
        <dbReference type="Pfam" id="PF06580"/>
    </source>
</evidence>
<keyword evidence="4" id="KW-1185">Reference proteome</keyword>
<feature type="domain" description="Signal transduction histidine kinase internal region" evidence="2">
    <location>
        <begin position="165"/>
        <end position="244"/>
    </location>
</feature>
<dbReference type="EMBL" id="MQVX01000001">
    <property type="protein sequence ID" value="PQJ14398.1"/>
    <property type="molecule type" value="Genomic_DNA"/>
</dbReference>
<feature type="transmembrane region" description="Helical" evidence="1">
    <location>
        <begin position="78"/>
        <end position="101"/>
    </location>
</feature>
<keyword evidence="3" id="KW-0418">Kinase</keyword>
<keyword evidence="1" id="KW-1133">Transmembrane helix</keyword>
<dbReference type="RefSeq" id="WP_105000027.1">
    <property type="nucleotide sequence ID" value="NZ_MQVX01000001.1"/>
</dbReference>
<dbReference type="InterPro" id="IPR050640">
    <property type="entry name" value="Bact_2-comp_sensor_kinase"/>
</dbReference>
<proteinExistence type="predicted"/>
<dbReference type="PANTHER" id="PTHR34220:SF7">
    <property type="entry name" value="SENSOR HISTIDINE KINASE YPDA"/>
    <property type="match status" value="1"/>
</dbReference>
<evidence type="ECO:0000313" key="4">
    <source>
        <dbReference type="Proteomes" id="UP000239366"/>
    </source>
</evidence>
<dbReference type="PANTHER" id="PTHR34220">
    <property type="entry name" value="SENSOR HISTIDINE KINASE YPDA"/>
    <property type="match status" value="1"/>
</dbReference>
<accession>A0A2S7T478</accession>
<feature type="transmembrane region" description="Helical" evidence="1">
    <location>
        <begin position="121"/>
        <end position="146"/>
    </location>
</feature>
<gene>
    <name evidence="3" type="ORF">BST99_00335</name>
</gene>